<evidence type="ECO:0008006" key="3">
    <source>
        <dbReference type="Google" id="ProtNLM"/>
    </source>
</evidence>
<feature type="non-terminal residue" evidence="1">
    <location>
        <position position="1"/>
    </location>
</feature>
<organism evidence="1 2">
    <name type="scientific">Mixta tenebrionis</name>
    <dbReference type="NCBI Taxonomy" id="2562439"/>
    <lineage>
        <taxon>Bacteria</taxon>
        <taxon>Pseudomonadati</taxon>
        <taxon>Pseudomonadota</taxon>
        <taxon>Gammaproteobacteria</taxon>
        <taxon>Enterobacterales</taxon>
        <taxon>Erwiniaceae</taxon>
        <taxon>Mixta</taxon>
    </lineage>
</organism>
<accession>A0A506UVS4</accession>
<protein>
    <recommendedName>
        <fullName evidence="3">Tox-REase-5 domain-containing protein</fullName>
    </recommendedName>
</protein>
<dbReference type="RefSeq" id="WP_141178104.1">
    <property type="nucleotide sequence ID" value="NZ_VHQI01000040.1"/>
</dbReference>
<gene>
    <name evidence="1" type="ORF">FKM52_21390</name>
</gene>
<keyword evidence="2" id="KW-1185">Reference proteome</keyword>
<evidence type="ECO:0000313" key="1">
    <source>
        <dbReference type="EMBL" id="TPW37461.1"/>
    </source>
</evidence>
<evidence type="ECO:0000313" key="2">
    <source>
        <dbReference type="Proteomes" id="UP000319523"/>
    </source>
</evidence>
<sequence length="140" mass="15432">TWIDPLGLTDCSVKARKYEEKIQNMYGGKLPQSAREYSAIVNGKRVNGIADHVVNINGKSTAIEAKYVDNWAKSLRNPESSIGGAPFAIKEQQTMLSQAQKYSAAFDNVIYHTNSPELAAHYNAIFQNAGLNNVLFKVTP</sequence>
<reference evidence="1 2" key="1">
    <citation type="submission" date="2019-06" db="EMBL/GenBank/DDBJ databases">
        <authorList>
            <person name="Yang Y."/>
        </authorList>
    </citation>
    <scope>NUCLEOTIDE SEQUENCE [LARGE SCALE GENOMIC DNA]</scope>
    <source>
        <strain evidence="1 2">BIT-26</strain>
    </source>
</reference>
<dbReference type="EMBL" id="VHQI01000040">
    <property type="protein sequence ID" value="TPW37461.1"/>
    <property type="molecule type" value="Genomic_DNA"/>
</dbReference>
<proteinExistence type="predicted"/>
<dbReference type="Proteomes" id="UP000319523">
    <property type="component" value="Unassembled WGS sequence"/>
</dbReference>
<name>A0A506UVS4_9GAMM</name>
<dbReference type="AlphaFoldDB" id="A0A506UVS4"/>
<comment type="caution">
    <text evidence="1">The sequence shown here is derived from an EMBL/GenBank/DDBJ whole genome shotgun (WGS) entry which is preliminary data.</text>
</comment>
<dbReference type="OrthoDB" id="9816400at2"/>